<evidence type="ECO:0000256" key="5">
    <source>
        <dbReference type="ARBA" id="ARBA00023136"/>
    </source>
</evidence>
<dbReference type="PANTHER" id="PTHR32322:SF2">
    <property type="entry name" value="EAMA DOMAIN-CONTAINING PROTEIN"/>
    <property type="match status" value="1"/>
</dbReference>
<evidence type="ECO:0000259" key="7">
    <source>
        <dbReference type="Pfam" id="PF00892"/>
    </source>
</evidence>
<dbReference type="InterPro" id="IPR037185">
    <property type="entry name" value="EmrE-like"/>
</dbReference>
<evidence type="ECO:0000256" key="2">
    <source>
        <dbReference type="ARBA" id="ARBA00007362"/>
    </source>
</evidence>
<feature type="transmembrane region" description="Helical" evidence="6">
    <location>
        <begin position="43"/>
        <end position="62"/>
    </location>
</feature>
<accession>K9YZR2</accession>
<gene>
    <name evidence="8" type="ORF">Dacsa_3489</name>
</gene>
<evidence type="ECO:0000256" key="3">
    <source>
        <dbReference type="ARBA" id="ARBA00022692"/>
    </source>
</evidence>
<proteinExistence type="inferred from homology"/>
<dbReference type="eggNOG" id="COG0697">
    <property type="taxonomic scope" value="Bacteria"/>
</dbReference>
<comment type="subcellular location">
    <subcellularLocation>
        <location evidence="1">Membrane</location>
        <topology evidence="1">Multi-pass membrane protein</topology>
    </subcellularLocation>
</comment>
<dbReference type="Proteomes" id="UP000010482">
    <property type="component" value="Chromosome"/>
</dbReference>
<feature type="transmembrane region" description="Helical" evidence="6">
    <location>
        <begin position="229"/>
        <end position="251"/>
    </location>
</feature>
<keyword evidence="3 6" id="KW-0812">Transmembrane</keyword>
<feature type="transmembrane region" description="Helical" evidence="6">
    <location>
        <begin position="12"/>
        <end position="37"/>
    </location>
</feature>
<protein>
    <submittedName>
        <fullName evidence="8">DMT(Drug/metabolite transporter) superfamily permease</fullName>
    </submittedName>
</protein>
<dbReference type="OrthoDB" id="528577at2"/>
<feature type="domain" description="EamA" evidence="7">
    <location>
        <begin position="21"/>
        <end position="152"/>
    </location>
</feature>
<dbReference type="RefSeq" id="WP_015230951.1">
    <property type="nucleotide sequence ID" value="NC_019780.1"/>
</dbReference>
<reference evidence="8" key="1">
    <citation type="submission" date="2012-04" db="EMBL/GenBank/DDBJ databases">
        <title>Finished genome of Dactylococcopsis salina PCC 8305.</title>
        <authorList>
            <consortium name="US DOE Joint Genome Institute"/>
            <person name="Gugger M."/>
            <person name="Coursin T."/>
            <person name="Rippka R."/>
            <person name="Tandeau De Marsac N."/>
            <person name="Huntemann M."/>
            <person name="Wei C.-L."/>
            <person name="Han J."/>
            <person name="Detter J.C."/>
            <person name="Han C."/>
            <person name="Tapia R."/>
            <person name="Daligault H."/>
            <person name="Chen A."/>
            <person name="Krypides N."/>
            <person name="Mavromatis K."/>
            <person name="Markowitz V."/>
            <person name="Szeto E."/>
            <person name="Ivanova N."/>
            <person name="Ovchinnikova G."/>
            <person name="Pagani I."/>
            <person name="Pati A."/>
            <person name="Goodwin L."/>
            <person name="Peters L."/>
            <person name="Pitluck S."/>
            <person name="Woyke T."/>
            <person name="Kerfeld C."/>
        </authorList>
    </citation>
    <scope>NUCLEOTIDE SEQUENCE [LARGE SCALE GENOMIC DNA]</scope>
    <source>
        <strain evidence="8">PCC 8305</strain>
    </source>
</reference>
<feature type="domain" description="EamA" evidence="7">
    <location>
        <begin position="167"/>
        <end position="300"/>
    </location>
</feature>
<evidence type="ECO:0000313" key="9">
    <source>
        <dbReference type="Proteomes" id="UP000010482"/>
    </source>
</evidence>
<feature type="transmembrane region" description="Helical" evidence="6">
    <location>
        <begin position="113"/>
        <end position="131"/>
    </location>
</feature>
<feature type="transmembrane region" description="Helical" evidence="6">
    <location>
        <begin position="258"/>
        <end position="278"/>
    </location>
</feature>
<keyword evidence="9" id="KW-1185">Reference proteome</keyword>
<feature type="transmembrane region" description="Helical" evidence="6">
    <location>
        <begin position="284"/>
        <end position="301"/>
    </location>
</feature>
<name>K9YZR2_DACS8</name>
<evidence type="ECO:0000256" key="4">
    <source>
        <dbReference type="ARBA" id="ARBA00022989"/>
    </source>
</evidence>
<dbReference type="HOGENOM" id="CLU_033863_0_1_3"/>
<dbReference type="SUPFAM" id="SSF103481">
    <property type="entry name" value="Multidrug resistance efflux transporter EmrE"/>
    <property type="match status" value="2"/>
</dbReference>
<comment type="similarity">
    <text evidence="2">Belongs to the EamA transporter family.</text>
</comment>
<sequence length="313" mass="33759">MTEQVQNQRQLFSLPIDAFVALVGSMICISFTPIFIRLSDLELSANATIFNRFWMASLALLLVKQVSSQGKEKSSPLSSQQIMLLIGDGLILATGLILWAWSLDRTTVAKSSLMHNLVPIFTVLGGWLVLGKTFNRKFLVGMAVAIAGAMLLEADSLLALKLTPELIADLVALLSAVFFGIHPLLAERLRADLDAVTIMTWSSVTSSILLFPIAIVATDQLFPPSLNGWLAVIALALVSQILGVGLWTYSLKRIASGFASLVALIIPALSAIEGWIIFSESLNFLTGISFAVILIGMYLAISSRSVVKPNPES</sequence>
<dbReference type="AlphaFoldDB" id="K9YZR2"/>
<keyword evidence="4 6" id="KW-1133">Transmembrane helix</keyword>
<dbReference type="KEGG" id="dsl:Dacsa_3489"/>
<dbReference type="EMBL" id="CP003944">
    <property type="protein sequence ID" value="AFZ51977.1"/>
    <property type="molecule type" value="Genomic_DNA"/>
</dbReference>
<evidence type="ECO:0000256" key="1">
    <source>
        <dbReference type="ARBA" id="ARBA00004141"/>
    </source>
</evidence>
<feature type="transmembrane region" description="Helical" evidence="6">
    <location>
        <begin position="166"/>
        <end position="186"/>
    </location>
</feature>
<dbReference type="Pfam" id="PF00892">
    <property type="entry name" value="EamA"/>
    <property type="match status" value="2"/>
</dbReference>
<keyword evidence="5 6" id="KW-0472">Membrane</keyword>
<dbReference type="GO" id="GO:0016020">
    <property type="term" value="C:membrane"/>
    <property type="evidence" value="ECO:0007669"/>
    <property type="project" value="UniProtKB-SubCell"/>
</dbReference>
<organism evidence="8 9">
    <name type="scientific">Dactylococcopsis salina (strain PCC 8305)</name>
    <name type="common">Myxobactron salinum</name>
    <dbReference type="NCBI Taxonomy" id="13035"/>
    <lineage>
        <taxon>Bacteria</taxon>
        <taxon>Bacillati</taxon>
        <taxon>Cyanobacteriota</taxon>
        <taxon>Cyanophyceae</taxon>
        <taxon>Nodosilineales</taxon>
        <taxon>Cymatolegaceae</taxon>
        <taxon>Dactylococcopsis</taxon>
    </lineage>
</organism>
<feature type="transmembrane region" description="Helical" evidence="6">
    <location>
        <begin position="198"/>
        <end position="217"/>
    </location>
</feature>
<evidence type="ECO:0000256" key="6">
    <source>
        <dbReference type="SAM" id="Phobius"/>
    </source>
</evidence>
<dbReference type="InterPro" id="IPR000620">
    <property type="entry name" value="EamA_dom"/>
</dbReference>
<evidence type="ECO:0000313" key="8">
    <source>
        <dbReference type="EMBL" id="AFZ51977.1"/>
    </source>
</evidence>
<feature type="transmembrane region" description="Helical" evidence="6">
    <location>
        <begin position="138"/>
        <end position="160"/>
    </location>
</feature>
<dbReference type="InterPro" id="IPR050638">
    <property type="entry name" value="AA-Vitamin_Transporters"/>
</dbReference>
<dbReference type="STRING" id="13035.Dacsa_3489"/>
<feature type="transmembrane region" description="Helical" evidence="6">
    <location>
        <begin position="82"/>
        <end position="101"/>
    </location>
</feature>
<dbReference type="PANTHER" id="PTHR32322">
    <property type="entry name" value="INNER MEMBRANE TRANSPORTER"/>
    <property type="match status" value="1"/>
</dbReference>
<dbReference type="PATRIC" id="fig|13035.3.peg.3951"/>